<dbReference type="InParanoid" id="A0A7M7GDF3"/>
<accession>A0A7M7GDF3</accession>
<evidence type="ECO:0000256" key="1">
    <source>
        <dbReference type="SAM" id="SignalP"/>
    </source>
</evidence>
<dbReference type="KEGG" id="nvi:100678275"/>
<evidence type="ECO:0000313" key="3">
    <source>
        <dbReference type="Proteomes" id="UP000002358"/>
    </source>
</evidence>
<dbReference type="InterPro" id="IPR035914">
    <property type="entry name" value="Sperma_CUB_dom_sf"/>
</dbReference>
<protein>
    <recommendedName>
        <fullName evidence="4">CUB domain-containing protein</fullName>
    </recommendedName>
</protein>
<organism evidence="2 3">
    <name type="scientific">Nasonia vitripennis</name>
    <name type="common">Parasitic wasp</name>
    <dbReference type="NCBI Taxonomy" id="7425"/>
    <lineage>
        <taxon>Eukaryota</taxon>
        <taxon>Metazoa</taxon>
        <taxon>Ecdysozoa</taxon>
        <taxon>Arthropoda</taxon>
        <taxon>Hexapoda</taxon>
        <taxon>Insecta</taxon>
        <taxon>Pterygota</taxon>
        <taxon>Neoptera</taxon>
        <taxon>Endopterygota</taxon>
        <taxon>Hymenoptera</taxon>
        <taxon>Apocrita</taxon>
        <taxon>Proctotrupomorpha</taxon>
        <taxon>Chalcidoidea</taxon>
        <taxon>Pteromalidae</taxon>
        <taxon>Pteromalinae</taxon>
        <taxon>Nasonia</taxon>
    </lineage>
</organism>
<reference evidence="2" key="1">
    <citation type="submission" date="2021-01" db="UniProtKB">
        <authorList>
            <consortium name="EnsemblMetazoa"/>
        </authorList>
    </citation>
    <scope>IDENTIFICATION</scope>
</reference>
<proteinExistence type="predicted"/>
<keyword evidence="1" id="KW-0732">Signal</keyword>
<dbReference type="SUPFAM" id="SSF49854">
    <property type="entry name" value="Spermadhesin, CUB domain"/>
    <property type="match status" value="1"/>
</dbReference>
<dbReference type="SMR" id="A0A7M7GDF3"/>
<dbReference type="Proteomes" id="UP000002358">
    <property type="component" value="Chromosome 1"/>
</dbReference>
<keyword evidence="3" id="KW-1185">Reference proteome</keyword>
<feature type="signal peptide" evidence="1">
    <location>
        <begin position="1"/>
        <end position="23"/>
    </location>
</feature>
<sequence length="193" mass="22242">MYLKLSLILFSAVFWSGGRLAECDRLVTVGAGSSETTSRLDRLLPQDYYEKNTIVEVNDCGGNLTVAPGKIDLLIKDNRRCTWKIHAPSSHHVYIEEITVNYDVKFEERGTRDNSLVIDVYEGDRVNASKQLYRFGKDQLDNAISHGRYLTINMMHDNRSETYSNHRIMILFHFIDHHDYNIIKDEILGGKDD</sequence>
<dbReference type="EnsemblMetazoa" id="XM_003425502">
    <property type="protein sequence ID" value="XP_003425550"/>
    <property type="gene ID" value="LOC100678275"/>
</dbReference>
<dbReference type="Gene3D" id="2.60.120.290">
    <property type="entry name" value="Spermadhesin, CUB domain"/>
    <property type="match status" value="1"/>
</dbReference>
<evidence type="ECO:0008006" key="4">
    <source>
        <dbReference type="Google" id="ProtNLM"/>
    </source>
</evidence>
<evidence type="ECO:0000313" key="2">
    <source>
        <dbReference type="EnsemblMetazoa" id="XP_003425550"/>
    </source>
</evidence>
<name>A0A7M7GDF3_NASVI</name>
<gene>
    <name evidence="2" type="primary">100678275</name>
</gene>
<dbReference type="AlphaFoldDB" id="A0A7M7GDF3"/>
<feature type="chain" id="PRO_5029485198" description="CUB domain-containing protein" evidence="1">
    <location>
        <begin position="24"/>
        <end position="193"/>
    </location>
</feature>